<evidence type="ECO:0000313" key="2">
    <source>
        <dbReference type="Proteomes" id="UP000501387"/>
    </source>
</evidence>
<sequence>MTADQRRLLVADSFRVRVNPATGQPEVRGWDRHLARFLTGVCAVTESQSADGFLADAVSRIQEYGEGFPRLELWGGAGQDPEFALSLRPLPELGTQLEMRSFSGFTLESRARKGPNIARLAELNRELGAEALLTDAEGYALEGATTSLVWWDPTDQEGYVVEARRHRVASVTEQLLTHEFAIAPSRISPADLTQCEVWAVNALHGIRVVTAIDGVPTQHPQEARLKWFREALDRYWQPLTQPDQRA</sequence>
<dbReference type="AlphaFoldDB" id="A0A6G8FKP9"/>
<dbReference type="InterPro" id="IPR043132">
    <property type="entry name" value="BCAT-like_C"/>
</dbReference>
<dbReference type="InterPro" id="IPR036038">
    <property type="entry name" value="Aminotransferase-like"/>
</dbReference>
<accession>A0A6G8FKP9</accession>
<name>A0A6G8FKP9_9MICO</name>
<dbReference type="GO" id="GO:0008483">
    <property type="term" value="F:transaminase activity"/>
    <property type="evidence" value="ECO:0007669"/>
    <property type="project" value="UniProtKB-KW"/>
</dbReference>
<dbReference type="Proteomes" id="UP000501387">
    <property type="component" value="Chromosome"/>
</dbReference>
<keyword evidence="1" id="KW-0032">Aminotransferase</keyword>
<keyword evidence="1" id="KW-0808">Transferase</keyword>
<dbReference type="Gene3D" id="3.20.10.10">
    <property type="entry name" value="D-amino Acid Aminotransferase, subunit A, domain 2"/>
    <property type="match status" value="1"/>
</dbReference>
<dbReference type="RefSeq" id="WP_166323895.1">
    <property type="nucleotide sequence ID" value="NZ_CP049934.1"/>
</dbReference>
<dbReference type="SUPFAM" id="SSF56752">
    <property type="entry name" value="D-aminoacid aminotransferase-like PLP-dependent enzymes"/>
    <property type="match status" value="1"/>
</dbReference>
<proteinExistence type="predicted"/>
<organism evidence="1 2">
    <name type="scientific">Leucobacter insecticola</name>
    <dbReference type="NCBI Taxonomy" id="2714934"/>
    <lineage>
        <taxon>Bacteria</taxon>
        <taxon>Bacillati</taxon>
        <taxon>Actinomycetota</taxon>
        <taxon>Actinomycetes</taxon>
        <taxon>Micrococcales</taxon>
        <taxon>Microbacteriaceae</taxon>
        <taxon>Leucobacter</taxon>
    </lineage>
</organism>
<reference evidence="1 2" key="1">
    <citation type="submission" date="2020-03" db="EMBL/GenBank/DDBJ databases">
        <title>Leucobacter sp. nov., isolated from beetles.</title>
        <authorList>
            <person name="Hyun D.-W."/>
            <person name="Bae J.-W."/>
        </authorList>
    </citation>
    <scope>NUCLEOTIDE SEQUENCE [LARGE SCALE GENOMIC DNA]</scope>
    <source>
        <strain evidence="1 2">HDW9B</strain>
    </source>
</reference>
<gene>
    <name evidence="1" type="ORF">G7067_09945</name>
</gene>
<protein>
    <submittedName>
        <fullName evidence="1">Aminotransferase class IV</fullName>
    </submittedName>
</protein>
<dbReference type="Pfam" id="PF01063">
    <property type="entry name" value="Aminotran_4"/>
    <property type="match status" value="1"/>
</dbReference>
<dbReference type="EMBL" id="CP049934">
    <property type="protein sequence ID" value="QIM16652.1"/>
    <property type="molecule type" value="Genomic_DNA"/>
</dbReference>
<dbReference type="InterPro" id="IPR001544">
    <property type="entry name" value="Aminotrans_IV"/>
</dbReference>
<evidence type="ECO:0000313" key="1">
    <source>
        <dbReference type="EMBL" id="QIM16652.1"/>
    </source>
</evidence>
<dbReference type="KEGG" id="lins:G7067_09945"/>
<keyword evidence="2" id="KW-1185">Reference proteome</keyword>